<dbReference type="OrthoDB" id="5403157at2759"/>
<sequence length="171" mass="18440">MPPTGSPLSPKMQSLAVPSPGRRPRPVPHGRQHSSGTAATLRLPSLPRFHPANFPSSQSSSMAATPATGPNSPQAPMSPRSFHMQYVDPSTPMYPFHLVQQHMNRAPVTKPVSPRLIPAGSPGPVTPLELESSDGYLTAKTTTEDAAMHVDKLIKEEARRRGEVSPRSSRK</sequence>
<feature type="region of interest" description="Disordered" evidence="1">
    <location>
        <begin position="1"/>
        <end position="86"/>
    </location>
</feature>
<feature type="region of interest" description="Disordered" evidence="1">
    <location>
        <begin position="110"/>
        <end position="131"/>
    </location>
</feature>
<accession>A0A6A6VAY5</accession>
<protein>
    <submittedName>
        <fullName evidence="2">Uncharacterized protein</fullName>
    </submittedName>
</protein>
<proteinExistence type="predicted"/>
<evidence type="ECO:0000313" key="3">
    <source>
        <dbReference type="Proteomes" id="UP000799440"/>
    </source>
</evidence>
<dbReference type="EMBL" id="MU006578">
    <property type="protein sequence ID" value="KAF2746307.1"/>
    <property type="molecule type" value="Genomic_DNA"/>
</dbReference>
<evidence type="ECO:0000313" key="2">
    <source>
        <dbReference type="EMBL" id="KAF2746307.1"/>
    </source>
</evidence>
<keyword evidence="3" id="KW-1185">Reference proteome</keyword>
<reference evidence="2" key="1">
    <citation type="journal article" date="2020" name="Stud. Mycol.">
        <title>101 Dothideomycetes genomes: a test case for predicting lifestyles and emergence of pathogens.</title>
        <authorList>
            <person name="Haridas S."/>
            <person name="Albert R."/>
            <person name="Binder M."/>
            <person name="Bloem J."/>
            <person name="Labutti K."/>
            <person name="Salamov A."/>
            <person name="Andreopoulos B."/>
            <person name="Baker S."/>
            <person name="Barry K."/>
            <person name="Bills G."/>
            <person name="Bluhm B."/>
            <person name="Cannon C."/>
            <person name="Castanera R."/>
            <person name="Culley D."/>
            <person name="Daum C."/>
            <person name="Ezra D."/>
            <person name="Gonzalez J."/>
            <person name="Henrissat B."/>
            <person name="Kuo A."/>
            <person name="Liang C."/>
            <person name="Lipzen A."/>
            <person name="Lutzoni F."/>
            <person name="Magnuson J."/>
            <person name="Mondo S."/>
            <person name="Nolan M."/>
            <person name="Ohm R."/>
            <person name="Pangilinan J."/>
            <person name="Park H.-J."/>
            <person name="Ramirez L."/>
            <person name="Alfaro M."/>
            <person name="Sun H."/>
            <person name="Tritt A."/>
            <person name="Yoshinaga Y."/>
            <person name="Zwiers L.-H."/>
            <person name="Turgeon B."/>
            <person name="Goodwin S."/>
            <person name="Spatafora J."/>
            <person name="Crous P."/>
            <person name="Grigoriev I."/>
        </authorList>
    </citation>
    <scope>NUCLEOTIDE SEQUENCE</scope>
    <source>
        <strain evidence="2">CBS 119925</strain>
    </source>
</reference>
<feature type="compositionally biased region" description="Polar residues" evidence="1">
    <location>
        <begin position="54"/>
        <end position="75"/>
    </location>
</feature>
<organism evidence="2 3">
    <name type="scientific">Sporormia fimetaria CBS 119925</name>
    <dbReference type="NCBI Taxonomy" id="1340428"/>
    <lineage>
        <taxon>Eukaryota</taxon>
        <taxon>Fungi</taxon>
        <taxon>Dikarya</taxon>
        <taxon>Ascomycota</taxon>
        <taxon>Pezizomycotina</taxon>
        <taxon>Dothideomycetes</taxon>
        <taxon>Pleosporomycetidae</taxon>
        <taxon>Pleosporales</taxon>
        <taxon>Sporormiaceae</taxon>
        <taxon>Sporormia</taxon>
    </lineage>
</organism>
<dbReference type="Proteomes" id="UP000799440">
    <property type="component" value="Unassembled WGS sequence"/>
</dbReference>
<name>A0A6A6VAY5_9PLEO</name>
<gene>
    <name evidence="2" type="ORF">M011DRAFT_404892</name>
</gene>
<dbReference type="AlphaFoldDB" id="A0A6A6VAY5"/>
<feature type="compositionally biased region" description="Basic residues" evidence="1">
    <location>
        <begin position="22"/>
        <end position="32"/>
    </location>
</feature>
<evidence type="ECO:0000256" key="1">
    <source>
        <dbReference type="SAM" id="MobiDB-lite"/>
    </source>
</evidence>